<organism evidence="2 3">
    <name type="scientific">Chromobacterium indicum</name>
    <dbReference type="NCBI Taxonomy" id="3110228"/>
    <lineage>
        <taxon>Bacteria</taxon>
        <taxon>Pseudomonadati</taxon>
        <taxon>Pseudomonadota</taxon>
        <taxon>Betaproteobacteria</taxon>
        <taxon>Neisseriales</taxon>
        <taxon>Chromobacteriaceae</taxon>
        <taxon>Chromobacterium</taxon>
    </lineage>
</organism>
<feature type="region of interest" description="Disordered" evidence="1">
    <location>
        <begin position="1"/>
        <end position="31"/>
    </location>
</feature>
<evidence type="ECO:0000313" key="2">
    <source>
        <dbReference type="EMBL" id="MEN7429121.1"/>
    </source>
</evidence>
<dbReference type="RefSeq" id="WP_346787247.1">
    <property type="nucleotide sequence ID" value="NZ_JAYFSJ010000001.1"/>
</dbReference>
<feature type="region of interest" description="Disordered" evidence="1">
    <location>
        <begin position="63"/>
        <end position="90"/>
    </location>
</feature>
<evidence type="ECO:0000256" key="1">
    <source>
        <dbReference type="SAM" id="MobiDB-lite"/>
    </source>
</evidence>
<protein>
    <submittedName>
        <fullName evidence="2">Uncharacterized protein</fullName>
    </submittedName>
</protein>
<dbReference type="EMBL" id="JAYFSJ010000001">
    <property type="protein sequence ID" value="MEN7429121.1"/>
    <property type="molecule type" value="Genomic_DNA"/>
</dbReference>
<name>A0ABV0CDG7_9NEIS</name>
<reference evidence="2 3" key="1">
    <citation type="submission" date="2023-12" db="EMBL/GenBank/DDBJ databases">
        <title>Chromobacterium sp. strain TRC.1.1.SA producing antimicrobial pigment.</title>
        <authorList>
            <person name="Verma N."/>
            <person name="Choksket S."/>
            <person name="Pinnaka A.K."/>
            <person name="Korpole S."/>
        </authorList>
    </citation>
    <scope>NUCLEOTIDE SEQUENCE [LARGE SCALE GENOMIC DNA]</scope>
    <source>
        <strain evidence="2 3">TRC1.1.SA</strain>
    </source>
</reference>
<proteinExistence type="predicted"/>
<gene>
    <name evidence="2" type="ORF">VA599_00095</name>
</gene>
<evidence type="ECO:0000313" key="3">
    <source>
        <dbReference type="Proteomes" id="UP001405405"/>
    </source>
</evidence>
<comment type="caution">
    <text evidence="2">The sequence shown here is derived from an EMBL/GenBank/DDBJ whole genome shotgun (WGS) entry which is preliminary data.</text>
</comment>
<keyword evidence="3" id="KW-1185">Reference proteome</keyword>
<feature type="compositionally biased region" description="Low complexity" evidence="1">
    <location>
        <begin position="66"/>
        <end position="78"/>
    </location>
</feature>
<sequence>MNIGWIDSERRGAAQNPGRELPDEQSGRQWQKQLDAELASHSVCRAIQFDGEGLPIVETPAEERGGAAVAETASGGAAPFPPGSDAHAADIGADAPAKAVLTPSGPVAADGGAPAAAYGLSLAPMEQAGREGESGTAARAALACDDEAMLRSWLKPCKITVFADQGQLRVWVRDARMDAGEAEALGQRLERHIREKGGRLAMLAVNGAVVYSNAAAGLNVLKQR</sequence>
<dbReference type="Proteomes" id="UP001405405">
    <property type="component" value="Unassembled WGS sequence"/>
</dbReference>
<accession>A0ABV0CDG7</accession>